<dbReference type="EMBL" id="REGN01009561">
    <property type="protein sequence ID" value="RNA00897.1"/>
    <property type="molecule type" value="Genomic_DNA"/>
</dbReference>
<proteinExistence type="predicted"/>
<dbReference type="AlphaFoldDB" id="A0A3M7PP51"/>
<keyword evidence="2" id="KW-1185">Reference proteome</keyword>
<comment type="caution">
    <text evidence="1">The sequence shown here is derived from an EMBL/GenBank/DDBJ whole genome shotgun (WGS) entry which is preliminary data.</text>
</comment>
<evidence type="ECO:0000313" key="1">
    <source>
        <dbReference type="EMBL" id="RNA00897.1"/>
    </source>
</evidence>
<protein>
    <submittedName>
        <fullName evidence="1">Uncharacterized protein</fullName>
    </submittedName>
</protein>
<dbReference type="Proteomes" id="UP000276133">
    <property type="component" value="Unassembled WGS sequence"/>
</dbReference>
<evidence type="ECO:0000313" key="2">
    <source>
        <dbReference type="Proteomes" id="UP000276133"/>
    </source>
</evidence>
<gene>
    <name evidence="1" type="ORF">BpHYR1_048586</name>
</gene>
<sequence length="120" mass="13399">MNILSQYILKLSCKKAQQNINKALQKITCYIYSYSSESISSADNEEDSNRSNLRIENSDLTSLARTISSPDNSYSNIPCTSTSILTQSPKLLKLTFKFLALIVPSNKINILLLKKSSFLA</sequence>
<accession>A0A3M7PP51</accession>
<organism evidence="1 2">
    <name type="scientific">Brachionus plicatilis</name>
    <name type="common">Marine rotifer</name>
    <name type="synonym">Brachionus muelleri</name>
    <dbReference type="NCBI Taxonomy" id="10195"/>
    <lineage>
        <taxon>Eukaryota</taxon>
        <taxon>Metazoa</taxon>
        <taxon>Spiralia</taxon>
        <taxon>Gnathifera</taxon>
        <taxon>Rotifera</taxon>
        <taxon>Eurotatoria</taxon>
        <taxon>Monogononta</taxon>
        <taxon>Pseudotrocha</taxon>
        <taxon>Ploima</taxon>
        <taxon>Brachionidae</taxon>
        <taxon>Brachionus</taxon>
    </lineage>
</organism>
<name>A0A3M7PP51_BRAPC</name>
<reference evidence="1 2" key="1">
    <citation type="journal article" date="2018" name="Sci. Rep.">
        <title>Genomic signatures of local adaptation to the degree of environmental predictability in rotifers.</title>
        <authorList>
            <person name="Franch-Gras L."/>
            <person name="Hahn C."/>
            <person name="Garcia-Roger E.M."/>
            <person name="Carmona M.J."/>
            <person name="Serra M."/>
            <person name="Gomez A."/>
        </authorList>
    </citation>
    <scope>NUCLEOTIDE SEQUENCE [LARGE SCALE GENOMIC DNA]</scope>
    <source>
        <strain evidence="1">HYR1</strain>
    </source>
</reference>